<keyword evidence="2" id="KW-1185">Reference proteome</keyword>
<dbReference type="Proteomes" id="UP000557717">
    <property type="component" value="Unassembled WGS sequence"/>
</dbReference>
<evidence type="ECO:0000313" key="1">
    <source>
        <dbReference type="EMBL" id="MBB5352254.1"/>
    </source>
</evidence>
<dbReference type="RefSeq" id="WP_184019134.1">
    <property type="nucleotide sequence ID" value="NZ_JACHFD010000011.1"/>
</dbReference>
<dbReference type="AlphaFoldDB" id="A0A840V9J3"/>
<dbReference type="EMBL" id="JACHFD010000011">
    <property type="protein sequence ID" value="MBB5352254.1"/>
    <property type="molecule type" value="Genomic_DNA"/>
</dbReference>
<dbReference type="SUPFAM" id="SSF54523">
    <property type="entry name" value="Pili subunits"/>
    <property type="match status" value="1"/>
</dbReference>
<dbReference type="InterPro" id="IPR012902">
    <property type="entry name" value="N_methyl_site"/>
</dbReference>
<dbReference type="InterPro" id="IPR045584">
    <property type="entry name" value="Pilin-like"/>
</dbReference>
<dbReference type="PROSITE" id="PS00409">
    <property type="entry name" value="PROKAR_NTER_METHYL"/>
    <property type="match status" value="1"/>
</dbReference>
<accession>A0A840V9J3</accession>
<dbReference type="Pfam" id="PF07963">
    <property type="entry name" value="N_methyl"/>
    <property type="match status" value="1"/>
</dbReference>
<comment type="caution">
    <text evidence="1">The sequence shown here is derived from an EMBL/GenBank/DDBJ whole genome shotgun (WGS) entry which is preliminary data.</text>
</comment>
<gene>
    <name evidence="1" type="ORF">HNR46_002497</name>
</gene>
<reference evidence="1 2" key="1">
    <citation type="submission" date="2020-08" db="EMBL/GenBank/DDBJ databases">
        <title>Genomic Encyclopedia of Type Strains, Phase IV (KMG-IV): sequencing the most valuable type-strain genomes for metagenomic binning, comparative biology and taxonomic classification.</title>
        <authorList>
            <person name="Goeker M."/>
        </authorList>
    </citation>
    <scope>NUCLEOTIDE SEQUENCE [LARGE SCALE GENOMIC DNA]</scope>
    <source>
        <strain evidence="1 2">YC6886</strain>
    </source>
</reference>
<proteinExistence type="predicted"/>
<dbReference type="NCBIfam" id="TIGR02532">
    <property type="entry name" value="IV_pilin_GFxxxE"/>
    <property type="match status" value="1"/>
</dbReference>
<protein>
    <submittedName>
        <fullName evidence="1">Prepilin-type N-terminal cleavage/methylation domain-containing protein</fullName>
    </submittedName>
</protein>
<evidence type="ECO:0000313" key="2">
    <source>
        <dbReference type="Proteomes" id="UP000557717"/>
    </source>
</evidence>
<name>A0A840V9J3_9BACT</name>
<sequence>MNRHFSRTPSNRSGFTLLELVLAIGLLAILVGMVMSVATQNIALGRAVVDRQNEVSVETAFFEMLSRQFSQLPGNTRMELVSQDSGAQYLSDLTLQNVPSTFTWGGGEQVAKAIQLSTVRRRDGLLDIVLRYYENPILEETTEEDETALPGDDEPFAEIVLLEDVYIFEWEVLDGRTMEWGYDWDLEGRLPLQMKLTFMASSVSEPITHIFWVTPKQNPEVVMRQLQQTQSRDNNVVR</sequence>
<organism evidence="1 2">
    <name type="scientific">Haloferula luteola</name>
    <dbReference type="NCBI Taxonomy" id="595692"/>
    <lineage>
        <taxon>Bacteria</taxon>
        <taxon>Pseudomonadati</taxon>
        <taxon>Verrucomicrobiota</taxon>
        <taxon>Verrucomicrobiia</taxon>
        <taxon>Verrucomicrobiales</taxon>
        <taxon>Verrucomicrobiaceae</taxon>
        <taxon>Haloferula</taxon>
    </lineage>
</organism>